<keyword evidence="2" id="KW-1185">Reference proteome</keyword>
<protein>
    <submittedName>
        <fullName evidence="1">BrnT family toxin</fullName>
    </submittedName>
</protein>
<gene>
    <name evidence="1" type="ORF">V8201_02655</name>
</gene>
<evidence type="ECO:0000313" key="2">
    <source>
        <dbReference type="Proteomes" id="UP001367771"/>
    </source>
</evidence>
<comment type="caution">
    <text evidence="1">The sequence shown here is derived from an EMBL/GenBank/DDBJ whole genome shotgun (WGS) entry which is preliminary data.</text>
</comment>
<dbReference type="InterPro" id="IPR007460">
    <property type="entry name" value="BrnT_toxin"/>
</dbReference>
<proteinExistence type="predicted"/>
<accession>A0ABU8H009</accession>
<sequence>MDVTFDPAKDVINRAKHGVPLAFGARIFADAGVLRIPSPRPEDGEVRWKAVGMVDDRLWTAVFVERANTTRFISVRRSNDAEARGYHRNPR</sequence>
<reference evidence="1 2" key="1">
    <citation type="journal article" date="2013" name="Int. J. Syst. Evol. Microbiol.">
        <title>Sphingomonas kyungheensis sp. nov., a bacterium with ginsenoside-converting activity isolated from soil of a ginseng field.</title>
        <authorList>
            <person name="Son H.M."/>
            <person name="Yang J.E."/>
            <person name="Park Y."/>
            <person name="Han C.K."/>
            <person name="Kim S.G."/>
            <person name="Kook M."/>
            <person name="Yi T.H."/>
        </authorList>
    </citation>
    <scope>NUCLEOTIDE SEQUENCE [LARGE SCALE GENOMIC DNA]</scope>
    <source>
        <strain evidence="1 2">LMG 26582</strain>
    </source>
</reference>
<dbReference type="InterPro" id="IPR038573">
    <property type="entry name" value="BrnT_sf"/>
</dbReference>
<evidence type="ECO:0000313" key="1">
    <source>
        <dbReference type="EMBL" id="MEI5685974.1"/>
    </source>
</evidence>
<dbReference type="EMBL" id="JBBBDM010000001">
    <property type="protein sequence ID" value="MEI5685974.1"/>
    <property type="molecule type" value="Genomic_DNA"/>
</dbReference>
<organism evidence="1 2">
    <name type="scientific">Sphingomonas kyungheensis</name>
    <dbReference type="NCBI Taxonomy" id="1069987"/>
    <lineage>
        <taxon>Bacteria</taxon>
        <taxon>Pseudomonadati</taxon>
        <taxon>Pseudomonadota</taxon>
        <taxon>Alphaproteobacteria</taxon>
        <taxon>Sphingomonadales</taxon>
        <taxon>Sphingomonadaceae</taxon>
        <taxon>Sphingomonas</taxon>
    </lineage>
</organism>
<name>A0ABU8H009_9SPHN</name>
<dbReference type="Gene3D" id="3.10.450.530">
    <property type="entry name" value="Ribonuclease toxin, BrnT, of type II toxin-antitoxin system"/>
    <property type="match status" value="1"/>
</dbReference>
<dbReference type="Proteomes" id="UP001367771">
    <property type="component" value="Unassembled WGS sequence"/>
</dbReference>
<dbReference type="RefSeq" id="WP_037534259.1">
    <property type="nucleotide sequence ID" value="NZ_JBBBDM010000001.1"/>
</dbReference>
<dbReference type="Pfam" id="PF04365">
    <property type="entry name" value="BrnT_toxin"/>
    <property type="match status" value="1"/>
</dbReference>